<name>E9IAM7_SOLIN</name>
<reference evidence="3" key="1">
    <citation type="journal article" date="2011" name="Proc. Natl. Acad. Sci. U.S.A.">
        <title>The genome of the fire ant Solenopsis invicta.</title>
        <authorList>
            <person name="Wurm Y."/>
            <person name="Wang J."/>
            <person name="Riba-Grognuz O."/>
            <person name="Corona M."/>
            <person name="Nygaard S."/>
            <person name="Hunt B.G."/>
            <person name="Ingram K.K."/>
            <person name="Falquet L."/>
            <person name="Nipitwattanaphon M."/>
            <person name="Gotzek D."/>
            <person name="Dijkstra M.B."/>
            <person name="Oettler J."/>
            <person name="Comtesse F."/>
            <person name="Shih C.J."/>
            <person name="Wu W.J."/>
            <person name="Yang C.C."/>
            <person name="Thomas J."/>
            <person name="Beaudoing E."/>
            <person name="Pradervand S."/>
            <person name="Flegel V."/>
            <person name="Cook E.D."/>
            <person name="Fabbretti R."/>
            <person name="Stockinger H."/>
            <person name="Long L."/>
            <person name="Farmerie W.G."/>
            <person name="Oakey J."/>
            <person name="Boomsma J.J."/>
            <person name="Pamilo P."/>
            <person name="Yi S.V."/>
            <person name="Heinze J."/>
            <person name="Goodisman M.A."/>
            <person name="Farinelli L."/>
            <person name="Harshman K."/>
            <person name="Hulo N."/>
            <person name="Cerutti L."/>
            <person name="Xenarios I."/>
            <person name="Shoemaker D."/>
            <person name="Keller L."/>
        </authorList>
    </citation>
    <scope>NUCLEOTIDE SEQUENCE [LARGE SCALE GENOMIC DNA]</scope>
</reference>
<dbReference type="Gene3D" id="3.30.560.10">
    <property type="entry name" value="Glucose Oxidase, domain 3"/>
    <property type="match status" value="1"/>
</dbReference>
<sequence>MQFHLILLQLNNDINWKYRTKSSNKYCLGMNNNSCNWPRGRVIGGSSVLNYMIAKSGAEDYDRRAELGNKHWSYKEVLEYFKKLETIDTSELQSNTTYLGTKRPLHINYQMLIFAYLTKNLII</sequence>
<dbReference type="PANTHER" id="PTHR11552:SF158">
    <property type="entry name" value="GH23626P-RELATED"/>
    <property type="match status" value="1"/>
</dbReference>
<dbReference type="Gene3D" id="3.50.50.60">
    <property type="entry name" value="FAD/NAD(P)-binding domain"/>
    <property type="match status" value="1"/>
</dbReference>
<evidence type="ECO:0000256" key="1">
    <source>
        <dbReference type="ARBA" id="ARBA00010790"/>
    </source>
</evidence>
<proteinExistence type="inferred from homology"/>
<dbReference type="HOGENOM" id="CLU_2021074_0_0_1"/>
<dbReference type="GO" id="GO:0016614">
    <property type="term" value="F:oxidoreductase activity, acting on CH-OH group of donors"/>
    <property type="evidence" value="ECO:0007669"/>
    <property type="project" value="InterPro"/>
</dbReference>
<gene>
    <name evidence="3" type="ORF">SINV_13952</name>
</gene>
<dbReference type="InterPro" id="IPR000172">
    <property type="entry name" value="GMC_OxRdtase_N"/>
</dbReference>
<evidence type="ECO:0000313" key="3">
    <source>
        <dbReference type="EMBL" id="EFZ22378.1"/>
    </source>
</evidence>
<dbReference type="InterPro" id="IPR012132">
    <property type="entry name" value="GMC_OxRdtase"/>
</dbReference>
<protein>
    <recommendedName>
        <fullName evidence="2">Glucose-methanol-choline oxidoreductase N-terminal domain-containing protein</fullName>
    </recommendedName>
</protein>
<dbReference type="SUPFAM" id="SSF51905">
    <property type="entry name" value="FAD/NAD(P)-binding domain"/>
    <property type="match status" value="1"/>
</dbReference>
<dbReference type="AlphaFoldDB" id="E9IAM7"/>
<feature type="non-terminal residue" evidence="3">
    <location>
        <position position="123"/>
    </location>
</feature>
<dbReference type="EMBL" id="GL762045">
    <property type="protein sequence ID" value="EFZ22378.1"/>
    <property type="molecule type" value="Genomic_DNA"/>
</dbReference>
<comment type="similarity">
    <text evidence="1">Belongs to the GMC oxidoreductase family.</text>
</comment>
<dbReference type="GO" id="GO:0050660">
    <property type="term" value="F:flavin adenine dinucleotide binding"/>
    <property type="evidence" value="ECO:0007669"/>
    <property type="project" value="InterPro"/>
</dbReference>
<dbReference type="Pfam" id="PF00732">
    <property type="entry name" value="GMC_oxred_N"/>
    <property type="match status" value="1"/>
</dbReference>
<dbReference type="InterPro" id="IPR036188">
    <property type="entry name" value="FAD/NAD-bd_sf"/>
</dbReference>
<feature type="domain" description="Glucose-methanol-choline oxidoreductase N-terminal" evidence="2">
    <location>
        <begin position="30"/>
        <end position="107"/>
    </location>
</feature>
<dbReference type="PANTHER" id="PTHR11552">
    <property type="entry name" value="GLUCOSE-METHANOL-CHOLINE GMC OXIDOREDUCTASE"/>
    <property type="match status" value="1"/>
</dbReference>
<accession>E9IAM7</accession>
<evidence type="ECO:0000259" key="2">
    <source>
        <dbReference type="Pfam" id="PF00732"/>
    </source>
</evidence>
<organism>
    <name type="scientific">Solenopsis invicta</name>
    <name type="common">Red imported fire ant</name>
    <name type="synonym">Solenopsis wagneri</name>
    <dbReference type="NCBI Taxonomy" id="13686"/>
    <lineage>
        <taxon>Eukaryota</taxon>
        <taxon>Metazoa</taxon>
        <taxon>Ecdysozoa</taxon>
        <taxon>Arthropoda</taxon>
        <taxon>Hexapoda</taxon>
        <taxon>Insecta</taxon>
        <taxon>Pterygota</taxon>
        <taxon>Neoptera</taxon>
        <taxon>Endopterygota</taxon>
        <taxon>Hymenoptera</taxon>
        <taxon>Apocrita</taxon>
        <taxon>Aculeata</taxon>
        <taxon>Formicoidea</taxon>
        <taxon>Formicidae</taxon>
        <taxon>Myrmicinae</taxon>
        <taxon>Solenopsis</taxon>
    </lineage>
</organism>